<dbReference type="GeneID" id="37058959"/>
<reference evidence="2" key="1">
    <citation type="submission" date="2016-12" db="EMBL/GenBank/DDBJ databases">
        <title>The genomes of Aspergillus section Nigri reveals drivers in fungal speciation.</title>
        <authorList>
            <consortium name="DOE Joint Genome Institute"/>
            <person name="Vesth T.C."/>
            <person name="Nybo J."/>
            <person name="Theobald S."/>
            <person name="Brandl J."/>
            <person name="Frisvad J.C."/>
            <person name="Nielsen K.F."/>
            <person name="Lyhne E.K."/>
            <person name="Kogle M.E."/>
            <person name="Kuo A."/>
            <person name="Riley R."/>
            <person name="Clum A."/>
            <person name="Nolan M."/>
            <person name="Lipzen A."/>
            <person name="Salamov A."/>
            <person name="Henrissat B."/>
            <person name="Wiebenga A."/>
            <person name="De vries R.P."/>
            <person name="Grigoriev I.V."/>
            <person name="Mortensen U.H."/>
            <person name="Andersen M.R."/>
            <person name="Baker S.E."/>
        </authorList>
    </citation>
    <scope>NUCLEOTIDE SEQUENCE</scope>
    <source>
        <strain evidence="2">CBS 122712</strain>
    </source>
</reference>
<organism evidence="2 3">
    <name type="scientific">Aspergillus eucalypticola (strain CBS 122712 / IBT 29274)</name>
    <dbReference type="NCBI Taxonomy" id="1448314"/>
    <lineage>
        <taxon>Eukaryota</taxon>
        <taxon>Fungi</taxon>
        <taxon>Dikarya</taxon>
        <taxon>Ascomycota</taxon>
        <taxon>Pezizomycotina</taxon>
        <taxon>Eurotiomycetes</taxon>
        <taxon>Eurotiomycetidae</taxon>
        <taxon>Eurotiales</taxon>
        <taxon>Aspergillaceae</taxon>
        <taxon>Aspergillus</taxon>
        <taxon>Aspergillus subgen. Circumdati</taxon>
    </lineage>
</organism>
<accession>A0A317WEU8</accession>
<evidence type="ECO:0000313" key="3">
    <source>
        <dbReference type="Proteomes" id="UP000246171"/>
    </source>
</evidence>
<sequence>MSILLPAKSLLIVLRVVGFLGTWGGTALDGSTQLLTEVLDDPYGRLPGTWMLVHRTFTGIRLPPLYFRCLALYSNIPLYLHLGLSRRAIPVCHVRAPAVSTSDLYSRRQGQGISIVGRVDRLVCDVGCRSNRAPWSMVERRATRCCILVVVVPPRFAWVISPPRTGDDVFAN</sequence>
<dbReference type="RefSeq" id="XP_025392413.1">
    <property type="nucleotide sequence ID" value="XM_025536997.1"/>
</dbReference>
<name>A0A317WEU8_ASPEC</name>
<dbReference type="OrthoDB" id="72269at2759"/>
<dbReference type="EMBL" id="MSFU01000003">
    <property type="protein sequence ID" value="PWY82750.1"/>
    <property type="molecule type" value="Genomic_DNA"/>
</dbReference>
<keyword evidence="1" id="KW-0732">Signal</keyword>
<feature type="chain" id="PRO_5016318419" description="Secreted protein" evidence="1">
    <location>
        <begin position="19"/>
        <end position="172"/>
    </location>
</feature>
<dbReference type="VEuPathDB" id="FungiDB:BO83DRAFT_454757"/>
<dbReference type="AlphaFoldDB" id="A0A317WEU8"/>
<gene>
    <name evidence="2" type="ORF">BO83DRAFT_454757</name>
</gene>
<dbReference type="Proteomes" id="UP000246171">
    <property type="component" value="Unassembled WGS sequence"/>
</dbReference>
<proteinExistence type="predicted"/>
<evidence type="ECO:0000313" key="2">
    <source>
        <dbReference type="EMBL" id="PWY82750.1"/>
    </source>
</evidence>
<keyword evidence="3" id="KW-1185">Reference proteome</keyword>
<feature type="signal peptide" evidence="1">
    <location>
        <begin position="1"/>
        <end position="18"/>
    </location>
</feature>
<comment type="caution">
    <text evidence="2">The sequence shown here is derived from an EMBL/GenBank/DDBJ whole genome shotgun (WGS) entry which is preliminary data.</text>
</comment>
<protein>
    <recommendedName>
        <fullName evidence="4">Secreted protein</fullName>
    </recommendedName>
</protein>
<evidence type="ECO:0000256" key="1">
    <source>
        <dbReference type="SAM" id="SignalP"/>
    </source>
</evidence>
<evidence type="ECO:0008006" key="4">
    <source>
        <dbReference type="Google" id="ProtNLM"/>
    </source>
</evidence>